<organism evidence="2">
    <name type="scientific">Gaeumannomyces tritici (strain R3-111a-1)</name>
    <name type="common">Wheat and barley take-all root rot fungus</name>
    <name type="synonym">Gaeumannomyces graminis var. tritici</name>
    <dbReference type="NCBI Taxonomy" id="644352"/>
    <lineage>
        <taxon>Eukaryota</taxon>
        <taxon>Fungi</taxon>
        <taxon>Dikarya</taxon>
        <taxon>Ascomycota</taxon>
        <taxon>Pezizomycotina</taxon>
        <taxon>Sordariomycetes</taxon>
        <taxon>Sordariomycetidae</taxon>
        <taxon>Magnaporthales</taxon>
        <taxon>Magnaporthaceae</taxon>
        <taxon>Gaeumannomyces</taxon>
    </lineage>
</organism>
<protein>
    <submittedName>
        <fullName evidence="2 3">Uncharacterized protein</fullName>
    </submittedName>
</protein>
<name>J3NP96_GAET3</name>
<dbReference type="RefSeq" id="XP_009219144.1">
    <property type="nucleotide sequence ID" value="XM_009220880.1"/>
</dbReference>
<reference evidence="2" key="2">
    <citation type="submission" date="2010-07" db="EMBL/GenBank/DDBJ databases">
        <authorList>
            <consortium name="The Broad Institute Genome Sequencing Platform"/>
            <consortium name="Broad Institute Genome Sequencing Center for Infectious Disease"/>
            <person name="Ma L.-J."/>
            <person name="Dead R."/>
            <person name="Young S."/>
            <person name="Zeng Q."/>
            <person name="Koehrsen M."/>
            <person name="Alvarado L."/>
            <person name="Berlin A."/>
            <person name="Chapman S.B."/>
            <person name="Chen Z."/>
            <person name="Freedman E."/>
            <person name="Gellesch M."/>
            <person name="Goldberg J."/>
            <person name="Griggs A."/>
            <person name="Gujja S."/>
            <person name="Heilman E.R."/>
            <person name="Heiman D."/>
            <person name="Hepburn T."/>
            <person name="Howarth C."/>
            <person name="Jen D."/>
            <person name="Larson L."/>
            <person name="Mehta T."/>
            <person name="Neiman D."/>
            <person name="Pearson M."/>
            <person name="Roberts A."/>
            <person name="Saif S."/>
            <person name="Shea T."/>
            <person name="Shenoy N."/>
            <person name="Sisk P."/>
            <person name="Stolte C."/>
            <person name="Sykes S."/>
            <person name="Walk T."/>
            <person name="White J."/>
            <person name="Yandava C."/>
            <person name="Haas B."/>
            <person name="Nusbaum C."/>
            <person name="Birren B."/>
        </authorList>
    </citation>
    <scope>NUCLEOTIDE SEQUENCE</scope>
    <source>
        <strain evidence="2">R3-111a-1</strain>
    </source>
</reference>
<dbReference type="Proteomes" id="UP000006039">
    <property type="component" value="Unassembled WGS sequence"/>
</dbReference>
<dbReference type="eggNOG" id="ENOG502RNGA">
    <property type="taxonomic scope" value="Eukaryota"/>
</dbReference>
<dbReference type="EnsemblFungi" id="EJT77999">
    <property type="protein sequence ID" value="EJT77999"/>
    <property type="gene ID" value="GGTG_03102"/>
</dbReference>
<keyword evidence="1" id="KW-1133">Transmembrane helix</keyword>
<proteinExistence type="predicted"/>
<accession>J3NP96</accession>
<dbReference type="EMBL" id="GL385396">
    <property type="protein sequence ID" value="EJT77999.1"/>
    <property type="molecule type" value="Genomic_DNA"/>
</dbReference>
<dbReference type="GeneID" id="20343560"/>
<reference evidence="4" key="1">
    <citation type="submission" date="2010-07" db="EMBL/GenBank/DDBJ databases">
        <title>The genome sequence of Gaeumannomyces graminis var. tritici strain R3-111a-1.</title>
        <authorList>
            <consortium name="The Broad Institute Genome Sequencing Platform"/>
            <person name="Ma L.-J."/>
            <person name="Dead R."/>
            <person name="Young S."/>
            <person name="Zeng Q."/>
            <person name="Koehrsen M."/>
            <person name="Alvarado L."/>
            <person name="Berlin A."/>
            <person name="Chapman S.B."/>
            <person name="Chen Z."/>
            <person name="Freedman E."/>
            <person name="Gellesch M."/>
            <person name="Goldberg J."/>
            <person name="Griggs A."/>
            <person name="Gujja S."/>
            <person name="Heilman E.R."/>
            <person name="Heiman D."/>
            <person name="Hepburn T."/>
            <person name="Howarth C."/>
            <person name="Jen D."/>
            <person name="Larson L."/>
            <person name="Mehta T."/>
            <person name="Neiman D."/>
            <person name="Pearson M."/>
            <person name="Roberts A."/>
            <person name="Saif S."/>
            <person name="Shea T."/>
            <person name="Shenoy N."/>
            <person name="Sisk P."/>
            <person name="Stolte C."/>
            <person name="Sykes S."/>
            <person name="Walk T."/>
            <person name="White J."/>
            <person name="Yandava C."/>
            <person name="Haas B."/>
            <person name="Nusbaum C."/>
            <person name="Birren B."/>
        </authorList>
    </citation>
    <scope>NUCLEOTIDE SEQUENCE [LARGE SCALE GENOMIC DNA]</scope>
    <source>
        <strain evidence="4">R3-111a-1</strain>
    </source>
</reference>
<evidence type="ECO:0000256" key="1">
    <source>
        <dbReference type="SAM" id="Phobius"/>
    </source>
</evidence>
<keyword evidence="4" id="KW-1185">Reference proteome</keyword>
<reference evidence="3" key="4">
    <citation type="journal article" date="2015" name="G3 (Bethesda)">
        <title>Genome sequences of three phytopathogenic species of the Magnaporthaceae family of fungi.</title>
        <authorList>
            <person name="Okagaki L.H."/>
            <person name="Nunes C.C."/>
            <person name="Sailsbery J."/>
            <person name="Clay B."/>
            <person name="Brown D."/>
            <person name="John T."/>
            <person name="Oh Y."/>
            <person name="Young N."/>
            <person name="Fitzgerald M."/>
            <person name="Haas B.J."/>
            <person name="Zeng Q."/>
            <person name="Young S."/>
            <person name="Adiconis X."/>
            <person name="Fan L."/>
            <person name="Levin J.Z."/>
            <person name="Mitchell T.K."/>
            <person name="Okubara P.A."/>
            <person name="Farman M.L."/>
            <person name="Kohn L.M."/>
            <person name="Birren B."/>
            <person name="Ma L.-J."/>
            <person name="Dean R.A."/>
        </authorList>
    </citation>
    <scope>NUCLEOTIDE SEQUENCE</scope>
    <source>
        <strain evidence="3">R3-111a-1</strain>
    </source>
</reference>
<dbReference type="HOGENOM" id="CLU_173458_0_0_1"/>
<keyword evidence="1" id="KW-0812">Transmembrane</keyword>
<evidence type="ECO:0000313" key="4">
    <source>
        <dbReference type="Proteomes" id="UP000006039"/>
    </source>
</evidence>
<reference evidence="3" key="5">
    <citation type="submission" date="2018-04" db="UniProtKB">
        <authorList>
            <consortium name="EnsemblFungi"/>
        </authorList>
    </citation>
    <scope>IDENTIFICATION</scope>
    <source>
        <strain evidence="3">R3-111a-1</strain>
    </source>
</reference>
<reference evidence="2" key="3">
    <citation type="submission" date="2010-09" db="EMBL/GenBank/DDBJ databases">
        <title>Annotation of Gaeumannomyces graminis var. tritici R3-111a-1.</title>
        <authorList>
            <consortium name="The Broad Institute Genome Sequencing Platform"/>
            <person name="Ma L.-J."/>
            <person name="Dead R."/>
            <person name="Young S.K."/>
            <person name="Zeng Q."/>
            <person name="Gargeya S."/>
            <person name="Fitzgerald M."/>
            <person name="Haas B."/>
            <person name="Abouelleil A."/>
            <person name="Alvarado L."/>
            <person name="Arachchi H.M."/>
            <person name="Berlin A."/>
            <person name="Brown A."/>
            <person name="Chapman S.B."/>
            <person name="Chen Z."/>
            <person name="Dunbar C."/>
            <person name="Freedman E."/>
            <person name="Gearin G."/>
            <person name="Gellesch M."/>
            <person name="Goldberg J."/>
            <person name="Griggs A."/>
            <person name="Gujja S."/>
            <person name="Heiman D."/>
            <person name="Howarth C."/>
            <person name="Larson L."/>
            <person name="Lui A."/>
            <person name="MacDonald P.J.P."/>
            <person name="Mehta T."/>
            <person name="Montmayeur A."/>
            <person name="Murphy C."/>
            <person name="Neiman D."/>
            <person name="Pearson M."/>
            <person name="Priest M."/>
            <person name="Roberts A."/>
            <person name="Saif S."/>
            <person name="Shea T."/>
            <person name="Shenoy N."/>
            <person name="Sisk P."/>
            <person name="Stolte C."/>
            <person name="Sykes S."/>
            <person name="Yandava C."/>
            <person name="Wortman J."/>
            <person name="Nusbaum C."/>
            <person name="Birren B."/>
        </authorList>
    </citation>
    <scope>NUCLEOTIDE SEQUENCE</scope>
    <source>
        <strain evidence="2">R3-111a-1</strain>
    </source>
</reference>
<feature type="transmembrane region" description="Helical" evidence="1">
    <location>
        <begin position="60"/>
        <end position="82"/>
    </location>
</feature>
<dbReference type="VEuPathDB" id="FungiDB:GGTG_03102"/>
<sequence>MAGFLIPPWYQVSRASPEMLGIAVYFMGCFTAITAFTAFKAAGQTYKVLRRKRGRKPSTYIVMVWLDWLINILMAVLSWLYINNMIEPR</sequence>
<feature type="transmembrane region" description="Helical" evidence="1">
    <location>
        <begin position="20"/>
        <end position="39"/>
    </location>
</feature>
<keyword evidence="1" id="KW-0472">Membrane</keyword>
<evidence type="ECO:0000313" key="2">
    <source>
        <dbReference type="EMBL" id="EJT77999.1"/>
    </source>
</evidence>
<gene>
    <name evidence="3" type="primary">20343560</name>
    <name evidence="2" type="ORF">GGTG_03102</name>
</gene>
<dbReference type="OrthoDB" id="3205825at2759"/>
<evidence type="ECO:0000313" key="3">
    <source>
        <dbReference type="EnsemblFungi" id="EJT77999"/>
    </source>
</evidence>
<dbReference type="AlphaFoldDB" id="J3NP96"/>